<proteinExistence type="predicted"/>
<reference evidence="1" key="1">
    <citation type="submission" date="2022-06" db="EMBL/GenBank/DDBJ databases">
        <title>Phylogenomic reconstructions and comparative analyses of Kickxellomycotina fungi.</title>
        <authorList>
            <person name="Reynolds N.K."/>
            <person name="Stajich J.E."/>
            <person name="Barry K."/>
            <person name="Grigoriev I.V."/>
            <person name="Crous P."/>
            <person name="Smith M.E."/>
        </authorList>
    </citation>
    <scope>NUCLEOTIDE SEQUENCE</scope>
    <source>
        <strain evidence="1">RSA 2271</strain>
    </source>
</reference>
<organism evidence="1 2">
    <name type="scientific">Spiromyces aspiralis</name>
    <dbReference type="NCBI Taxonomy" id="68401"/>
    <lineage>
        <taxon>Eukaryota</taxon>
        <taxon>Fungi</taxon>
        <taxon>Fungi incertae sedis</taxon>
        <taxon>Zoopagomycota</taxon>
        <taxon>Kickxellomycotina</taxon>
        <taxon>Kickxellomycetes</taxon>
        <taxon>Kickxellales</taxon>
        <taxon>Kickxellaceae</taxon>
        <taxon>Spiromyces</taxon>
    </lineage>
</organism>
<gene>
    <name evidence="1" type="ORF">EV182_005654</name>
</gene>
<dbReference type="Proteomes" id="UP001145114">
    <property type="component" value="Unassembled WGS sequence"/>
</dbReference>
<keyword evidence="2" id="KW-1185">Reference proteome</keyword>
<evidence type="ECO:0000313" key="1">
    <source>
        <dbReference type="EMBL" id="KAJ1677680.1"/>
    </source>
</evidence>
<feature type="non-terminal residue" evidence="1">
    <location>
        <position position="60"/>
    </location>
</feature>
<comment type="caution">
    <text evidence="1">The sequence shown here is derived from an EMBL/GenBank/DDBJ whole genome shotgun (WGS) entry which is preliminary data.</text>
</comment>
<sequence>MARRRKNGWATRQDAKAYFLSKPLFAAWDEAVLDLHVEHGLRIIPEEDKFVLKCDPSSEA</sequence>
<evidence type="ECO:0000313" key="2">
    <source>
        <dbReference type="Proteomes" id="UP001145114"/>
    </source>
</evidence>
<protein>
    <submittedName>
        <fullName evidence="1">Uncharacterized protein</fullName>
    </submittedName>
</protein>
<accession>A0ACC1HQN2</accession>
<name>A0ACC1HQN2_9FUNG</name>
<dbReference type="EMBL" id="JAMZIH010002081">
    <property type="protein sequence ID" value="KAJ1677680.1"/>
    <property type="molecule type" value="Genomic_DNA"/>
</dbReference>